<organism evidence="2 3">
    <name type="scientific">Candidatus Scatomorpha intestinavium</name>
    <dbReference type="NCBI Taxonomy" id="2840922"/>
    <lineage>
        <taxon>Bacteria</taxon>
        <taxon>Bacillati</taxon>
        <taxon>Bacillota</taxon>
        <taxon>Clostridia</taxon>
        <taxon>Eubacteriales</taxon>
        <taxon>Candidatus Scatomorpha</taxon>
    </lineage>
</organism>
<name>A0A9D0ZBV7_9FIRM</name>
<dbReference type="InterPro" id="IPR004843">
    <property type="entry name" value="Calcineurin-like_PHP"/>
</dbReference>
<accession>A0A9D0ZBV7</accession>
<sequence length="371" mass="41137">MMWPAKIESAELPEHGRIAVISDIHGNLPYLRALLDKLALTEEDTLVFCGDMVEKGPQSLDTLRFIMDLSKKRRVLAVQGNCDCWQEEIYRPQGYSDGYLKRYLASNGAGWGPGLLAQMCAEIGFPLTPEPDIAAMRPALAAAFAPELEFIDSLPHVLVTEHYVFAHGGLPEGDPSGWDGWDCMKNDNFMRQGRKFSRWVIVGHWPVVLYGGDITCANPIVDGESHIISIDGGCVLKDDGQLNALVIPFNGSEDFGCVSYDPFPVRRVRSAQAASEHSAYIRWGDNVVEVLERGEEFSRCRHVRTGYELDILTKYLRAGPDGTVRCNDCTDYVLPLSPGDEVGVVETTSRGFLCKHNGVSGWYFGELEDEA</sequence>
<protein>
    <submittedName>
        <fullName evidence="2">Metallophosphoesterase</fullName>
    </submittedName>
</protein>
<dbReference type="Pfam" id="PF00149">
    <property type="entry name" value="Metallophos"/>
    <property type="match status" value="1"/>
</dbReference>
<dbReference type="Proteomes" id="UP000824262">
    <property type="component" value="Unassembled WGS sequence"/>
</dbReference>
<evidence type="ECO:0000313" key="3">
    <source>
        <dbReference type="Proteomes" id="UP000824262"/>
    </source>
</evidence>
<evidence type="ECO:0000313" key="2">
    <source>
        <dbReference type="EMBL" id="HIQ77653.1"/>
    </source>
</evidence>
<dbReference type="InterPro" id="IPR050126">
    <property type="entry name" value="Ap4A_hydrolase"/>
</dbReference>
<dbReference type="SUPFAM" id="SSF56300">
    <property type="entry name" value="Metallo-dependent phosphatases"/>
    <property type="match status" value="1"/>
</dbReference>
<dbReference type="AlphaFoldDB" id="A0A9D0ZBV7"/>
<dbReference type="Gene3D" id="3.60.21.10">
    <property type="match status" value="1"/>
</dbReference>
<dbReference type="GO" id="GO:0005737">
    <property type="term" value="C:cytoplasm"/>
    <property type="evidence" value="ECO:0007669"/>
    <property type="project" value="TreeGrafter"/>
</dbReference>
<dbReference type="GO" id="GO:0016791">
    <property type="term" value="F:phosphatase activity"/>
    <property type="evidence" value="ECO:0007669"/>
    <property type="project" value="TreeGrafter"/>
</dbReference>
<reference evidence="2" key="1">
    <citation type="submission" date="2020-10" db="EMBL/GenBank/DDBJ databases">
        <authorList>
            <person name="Gilroy R."/>
        </authorList>
    </citation>
    <scope>NUCLEOTIDE SEQUENCE</scope>
    <source>
        <strain evidence="2">ChiBcolR7-354</strain>
    </source>
</reference>
<reference evidence="2" key="2">
    <citation type="journal article" date="2021" name="PeerJ">
        <title>Extensive microbial diversity within the chicken gut microbiome revealed by metagenomics and culture.</title>
        <authorList>
            <person name="Gilroy R."/>
            <person name="Ravi A."/>
            <person name="Getino M."/>
            <person name="Pursley I."/>
            <person name="Horton D.L."/>
            <person name="Alikhan N.F."/>
            <person name="Baker D."/>
            <person name="Gharbi K."/>
            <person name="Hall N."/>
            <person name="Watson M."/>
            <person name="Adriaenssens E.M."/>
            <person name="Foster-Nyarko E."/>
            <person name="Jarju S."/>
            <person name="Secka A."/>
            <person name="Antonio M."/>
            <person name="Oren A."/>
            <person name="Chaudhuri R.R."/>
            <person name="La Ragione R."/>
            <person name="Hildebrand F."/>
            <person name="Pallen M.J."/>
        </authorList>
    </citation>
    <scope>NUCLEOTIDE SEQUENCE</scope>
    <source>
        <strain evidence="2">ChiBcolR7-354</strain>
    </source>
</reference>
<gene>
    <name evidence="2" type="ORF">IAB77_00160</name>
</gene>
<dbReference type="EMBL" id="DVGA01000003">
    <property type="protein sequence ID" value="HIQ77653.1"/>
    <property type="molecule type" value="Genomic_DNA"/>
</dbReference>
<dbReference type="InterPro" id="IPR029052">
    <property type="entry name" value="Metallo-depent_PP-like"/>
</dbReference>
<evidence type="ECO:0000259" key="1">
    <source>
        <dbReference type="Pfam" id="PF00149"/>
    </source>
</evidence>
<dbReference type="PANTHER" id="PTHR42850">
    <property type="entry name" value="METALLOPHOSPHOESTERASE"/>
    <property type="match status" value="1"/>
</dbReference>
<dbReference type="GO" id="GO:0008803">
    <property type="term" value="F:bis(5'-nucleosyl)-tetraphosphatase (symmetrical) activity"/>
    <property type="evidence" value="ECO:0007669"/>
    <property type="project" value="TreeGrafter"/>
</dbReference>
<dbReference type="PANTHER" id="PTHR42850:SF4">
    <property type="entry name" value="ZINC-DEPENDENT ENDOPOLYPHOSPHATASE"/>
    <property type="match status" value="1"/>
</dbReference>
<feature type="domain" description="Calcineurin-like phosphoesterase" evidence="1">
    <location>
        <begin position="17"/>
        <end position="209"/>
    </location>
</feature>
<dbReference type="GO" id="GO:0110154">
    <property type="term" value="P:RNA decapping"/>
    <property type="evidence" value="ECO:0007669"/>
    <property type="project" value="TreeGrafter"/>
</dbReference>
<comment type="caution">
    <text evidence="2">The sequence shown here is derived from an EMBL/GenBank/DDBJ whole genome shotgun (WGS) entry which is preliminary data.</text>
</comment>
<proteinExistence type="predicted"/>